<evidence type="ECO:0000256" key="2">
    <source>
        <dbReference type="ARBA" id="ARBA00023125"/>
    </source>
</evidence>
<feature type="domain" description="HTH hxlR-type" evidence="4">
    <location>
        <begin position="8"/>
        <end position="106"/>
    </location>
</feature>
<protein>
    <submittedName>
        <fullName evidence="5">Transcriptional regulator</fullName>
    </submittedName>
</protein>
<keyword evidence="6" id="KW-1185">Reference proteome</keyword>
<sequence>MKDVVTACPVEDVMRVLRGRWRSLLLYYLVNGPKRFSDLQRDLPGISQRMLTLDLRELEAEGLVARTVYPEAPPRVEYALTDDGERILGLLNALGDHWADMRARRKAMAA</sequence>
<organism evidence="5 6">
    <name type="scientific">Caulobacter mirabilis</name>
    <dbReference type="NCBI Taxonomy" id="69666"/>
    <lineage>
        <taxon>Bacteria</taxon>
        <taxon>Pseudomonadati</taxon>
        <taxon>Pseudomonadota</taxon>
        <taxon>Alphaproteobacteria</taxon>
        <taxon>Caulobacterales</taxon>
        <taxon>Caulobacteraceae</taxon>
        <taxon>Caulobacter</taxon>
    </lineage>
</organism>
<keyword evidence="1" id="KW-0805">Transcription regulation</keyword>
<evidence type="ECO:0000256" key="3">
    <source>
        <dbReference type="ARBA" id="ARBA00023163"/>
    </source>
</evidence>
<dbReference type="PANTHER" id="PTHR33204">
    <property type="entry name" value="TRANSCRIPTIONAL REGULATOR, MARR FAMILY"/>
    <property type="match status" value="1"/>
</dbReference>
<keyword evidence="3" id="KW-0804">Transcription</keyword>
<accession>A0A2D2AXD8</accession>
<dbReference type="PANTHER" id="PTHR33204:SF29">
    <property type="entry name" value="TRANSCRIPTIONAL REGULATOR"/>
    <property type="match status" value="1"/>
</dbReference>
<keyword evidence="2" id="KW-0238">DNA-binding</keyword>
<evidence type="ECO:0000256" key="1">
    <source>
        <dbReference type="ARBA" id="ARBA00023015"/>
    </source>
</evidence>
<dbReference type="OrthoDB" id="9800350at2"/>
<proteinExistence type="predicted"/>
<dbReference type="KEGG" id="cmb:CSW64_09710"/>
<gene>
    <name evidence="5" type="ORF">CSW64_09710</name>
</gene>
<dbReference type="InterPro" id="IPR002577">
    <property type="entry name" value="HTH_HxlR"/>
</dbReference>
<name>A0A2D2AXD8_9CAUL</name>
<dbReference type="PROSITE" id="PS51118">
    <property type="entry name" value="HTH_HXLR"/>
    <property type="match status" value="1"/>
</dbReference>
<reference evidence="5 6" key="1">
    <citation type="submission" date="2017-10" db="EMBL/GenBank/DDBJ databases">
        <title>Genome sequence of Caulobacter mirabilis FWC38.</title>
        <authorList>
            <person name="Fiebig A."/>
            <person name="Crosson S."/>
        </authorList>
    </citation>
    <scope>NUCLEOTIDE SEQUENCE [LARGE SCALE GENOMIC DNA]</scope>
    <source>
        <strain evidence="5 6">FWC 38</strain>
    </source>
</reference>
<evidence type="ECO:0000313" key="6">
    <source>
        <dbReference type="Proteomes" id="UP000228945"/>
    </source>
</evidence>
<dbReference type="InterPro" id="IPR036390">
    <property type="entry name" value="WH_DNA-bd_sf"/>
</dbReference>
<dbReference type="RefSeq" id="WP_099621920.1">
    <property type="nucleotide sequence ID" value="NZ_CP024201.1"/>
</dbReference>
<evidence type="ECO:0000259" key="4">
    <source>
        <dbReference type="PROSITE" id="PS51118"/>
    </source>
</evidence>
<dbReference type="EMBL" id="CP024201">
    <property type="protein sequence ID" value="ATQ42666.1"/>
    <property type="molecule type" value="Genomic_DNA"/>
</dbReference>
<dbReference type="InterPro" id="IPR036388">
    <property type="entry name" value="WH-like_DNA-bd_sf"/>
</dbReference>
<dbReference type="AlphaFoldDB" id="A0A2D2AXD8"/>
<dbReference type="SUPFAM" id="SSF46785">
    <property type="entry name" value="Winged helix' DNA-binding domain"/>
    <property type="match status" value="1"/>
</dbReference>
<evidence type="ECO:0000313" key="5">
    <source>
        <dbReference type="EMBL" id="ATQ42666.1"/>
    </source>
</evidence>
<dbReference type="Pfam" id="PF01638">
    <property type="entry name" value="HxlR"/>
    <property type="match status" value="1"/>
</dbReference>
<dbReference type="Gene3D" id="1.10.10.10">
    <property type="entry name" value="Winged helix-like DNA-binding domain superfamily/Winged helix DNA-binding domain"/>
    <property type="match status" value="1"/>
</dbReference>
<dbReference type="Proteomes" id="UP000228945">
    <property type="component" value="Chromosome"/>
</dbReference>
<dbReference type="GO" id="GO:0003677">
    <property type="term" value="F:DNA binding"/>
    <property type="evidence" value="ECO:0007669"/>
    <property type="project" value="UniProtKB-KW"/>
</dbReference>